<protein>
    <submittedName>
        <fullName evidence="1">Uncharacterized protein</fullName>
    </submittedName>
</protein>
<reference evidence="1" key="1">
    <citation type="submission" date="2022-07" db="EMBL/GenBank/DDBJ databases">
        <title>The genome of Lyophyllum shimeji provides insight into the initial evolution of ectomycorrhizal fungal genome.</title>
        <authorList>
            <person name="Kobayashi Y."/>
            <person name="Shibata T."/>
            <person name="Hirakawa H."/>
            <person name="Shigenobu S."/>
            <person name="Nishiyama T."/>
            <person name="Yamada A."/>
            <person name="Hasebe M."/>
            <person name="Kawaguchi M."/>
        </authorList>
    </citation>
    <scope>NUCLEOTIDE SEQUENCE</scope>
    <source>
        <strain evidence="1">AT787</strain>
    </source>
</reference>
<dbReference type="AlphaFoldDB" id="A0A9P3PEH3"/>
<gene>
    <name evidence="1" type="ORF">LshimejAT787_0200200</name>
</gene>
<comment type="caution">
    <text evidence="1">The sequence shown here is derived from an EMBL/GenBank/DDBJ whole genome shotgun (WGS) entry which is preliminary data.</text>
</comment>
<proteinExistence type="predicted"/>
<evidence type="ECO:0000313" key="1">
    <source>
        <dbReference type="EMBL" id="GLB34455.1"/>
    </source>
</evidence>
<organism evidence="1 2">
    <name type="scientific">Lyophyllum shimeji</name>
    <name type="common">Hon-shimeji</name>
    <name type="synonym">Tricholoma shimeji</name>
    <dbReference type="NCBI Taxonomy" id="47721"/>
    <lineage>
        <taxon>Eukaryota</taxon>
        <taxon>Fungi</taxon>
        <taxon>Dikarya</taxon>
        <taxon>Basidiomycota</taxon>
        <taxon>Agaricomycotina</taxon>
        <taxon>Agaricomycetes</taxon>
        <taxon>Agaricomycetidae</taxon>
        <taxon>Agaricales</taxon>
        <taxon>Tricholomatineae</taxon>
        <taxon>Lyophyllaceae</taxon>
        <taxon>Lyophyllum</taxon>
    </lineage>
</organism>
<evidence type="ECO:0000313" key="2">
    <source>
        <dbReference type="Proteomes" id="UP001063166"/>
    </source>
</evidence>
<name>A0A9P3PEH3_LYOSH</name>
<dbReference type="EMBL" id="BRPK01000002">
    <property type="protein sequence ID" value="GLB34455.1"/>
    <property type="molecule type" value="Genomic_DNA"/>
</dbReference>
<accession>A0A9P3PEH3</accession>
<keyword evidence="2" id="KW-1185">Reference proteome</keyword>
<sequence>MSGEMVELAGEVMTATKTSLEDLVWSNLNYPRRGDDVVAPIIKLDLRGMQKLRSLDLQLWPYRYHCQWATRILRDWRLPTALEIVACTLESSHFEIWPEFISVDEPPYATRTLVLRFGRSGSSFSFPFPDDSNVDVRMVESYIGKWFPRVKETGYLEGSLRTVLVVLGGVHENLGHCHR</sequence>
<dbReference type="Proteomes" id="UP001063166">
    <property type="component" value="Unassembled WGS sequence"/>
</dbReference>